<feature type="region of interest" description="Disordered" evidence="1">
    <location>
        <begin position="1979"/>
        <end position="2002"/>
    </location>
</feature>
<feature type="compositionally biased region" description="Polar residues" evidence="1">
    <location>
        <begin position="1559"/>
        <end position="1588"/>
    </location>
</feature>
<proteinExistence type="predicted"/>
<reference evidence="2" key="1">
    <citation type="submission" date="2021-12" db="EMBL/GenBank/DDBJ databases">
        <authorList>
            <person name="King R."/>
        </authorList>
    </citation>
    <scope>NUCLEOTIDE SEQUENCE</scope>
</reference>
<sequence>MHSQEPKKSQRKVYIPIKIQTNAIKNDDIAINASYISIEDLTSEEDRRRARERAKNTEVRYLESIRNKIKSFYSCNRDHCPAIRERLQHHLLEYHSSIPLQGQSQTVTISPKPSILKRTVNQKLTEHESIQTIPLEDLKDTTQNNIIGLFNSDDHTNHDNLESTTECKPIKNKISFINRHCVMKNDLQDEIMKWYKDIPLYANVSLSVENLRQQLIIEFIEKLYEHTNKENNEDDYENIIKREIDDFLNALPMWCPGTRESQELLKDKMKNDLMISIKNLRSKLYYLTVSFQTDGPVESKPYTIASNDFQNENINKQFENEITDWLMQIKFKESDDIGKTMSLLDTADIFYRRLLPFLNKSACTRHHKLVLKSLILNTLYSLPNIFQYPKNKRLYFNRLAEELTNRLVYIQVKYMNSNSCCDYPKDRNIIRVTVNSNSDDKRSSFEGLDSNISNINFHPHSSVFEDVAEILFDYIESISFENAQTSNEANNDNSKKIEAIKDAIVRDVTKDILQNAQYSNIATNTSFIISPISVFKSEQDLFGQSNFPVTSTPKRIRTKKEIIKQNPEEIAYTKSVSEIVQTWMETLPKNFNDDKKFKDIVISDLVGDIVDQIKMQQLVPVDELDNNKLMYYIIFRWLYRFDIFEDELSEDIPQIKDLQKQLRQISIPNLIRPRHGNRQIMANTKFKELENEFFVPSGMDVLEDEISIWMNEQPSHIYSTEDKAGRDLMVKELAKSLQSHLVKKSEEKEIKTDINIWLKKVLNSSAKKDIDNLTETLKNRIIKLPQDDTLAKILEVKIQRKLQSEATRLNPVQVSIANEIAVAQPNIDTDETIKEFITKYIEHNYDIDDTVARAAFGELLKSEIRKLSPPTRQEVYDNFTKPYDKLSPDRLDKELQYIKIVSDWLKNIPIENSFNTPHNKKRIEIVNDVARNIYEVEEERSRAPTAMDYEMYLASIISQFTNILPIPLEHRGQVMFMIDELIRKVLSVRTPITCCSNTNHLNSTNTSGIPENDICELIHSYIHSKSTELSDDQMKLDAWSARLMKEVKKIVQSTADPSTLCKAQVYDKLLATPTPGHESVRIFSLELDYVKEISDWLKNLPLLPLQSQETNEKKIKMIIELAEKFSEWEKRMLINSSDHPNNLEVNEYVTSWIRRLPLNSNKQLDMPILISQLLKRIEKINKGSIDAIFQPNISESYTSSKKSKSTLNKKRSKNKKCVSPCCSSGKGTVGKVIVDAIENWSKNLPIKSDSKDADMSIKDDIARKLYQKIGDLSVDPQVIKDNDLFQELFADEVDLQLSKITQHQDVQKKYNVLKNELIDKVMEGKSIVEEAFAGENYKLQLENTIECSLPNPKINNNQWYDPTFEIYKNRLADKFILDNFDHGNDAVKSKYDRKIREEIDKYFQSVQNRNAIPLSKGEIYNELYSALFKVPIPNEASAIAEVEEVKTRCEIDLWFEGLPLRDAIDLNELLEWDKILTMLTKRLYEIEKFDKDRDDKMHKEIVKWVVRFPLLQGQEINIDKFANDLQNRLKVSKENRRCVTRFSKGKQLTKNKKPKESPRNINQIAGPSNEGQNWISPTSNSQSHCQLSSEPQKKPTELVLEIVEQWCNLLPLPHVTPQDGINNKIIKDNLFTQIIIKICTLNGNPQTFNDDILYEYCMDGELENLLSKVPICCNFDNVKNSLIPQLIKGIISILPLMREEKACYEYKNELKTTINHVLQEPLNTTAEKIAMFNKLKDEIIDNYVQYHYNREDDDLKQIYKDNLHEVVEKYLQNIRNKSDYYSVNPLMKENQLICELAKVPIPCERVIKEEVEVIKMKEEVNNFFDSLGLPEESEDKMTLRNNIKFSLSKRLNDIEQTNQSSQNDSKMKKEIQRYLKKMDLEIAPEKIDAFVKKLKDNEAIRKAPPVTNKSIIQPSTDKLQLMANLYVPNTMEKCSFQECSDDRHILSGASECRHIGEGSPLNSSPVYNETQQQQLYNHIPTSNPTADASQNQQHSSSQSQRHALGQNTVKFGLNEDEADHEACICELQTNHKFKRRPRCIFRLEDYCEEYCDQFRHMWMPMPYRMPPPGYFYY</sequence>
<dbReference type="Proteomes" id="UP001153714">
    <property type="component" value="Chromosome 6"/>
</dbReference>
<accession>A0A9N9RCR7</accession>
<dbReference type="OrthoDB" id="6932257at2759"/>
<evidence type="ECO:0000313" key="2">
    <source>
        <dbReference type="EMBL" id="CAG9794264.1"/>
    </source>
</evidence>
<dbReference type="EMBL" id="OU893337">
    <property type="protein sequence ID" value="CAG9794264.1"/>
    <property type="molecule type" value="Genomic_DNA"/>
</dbReference>
<feature type="compositionally biased region" description="Polar residues" evidence="1">
    <location>
        <begin position="1979"/>
        <end position="1988"/>
    </location>
</feature>
<keyword evidence="3" id="KW-1185">Reference proteome</keyword>
<reference evidence="2" key="2">
    <citation type="submission" date="2022-10" db="EMBL/GenBank/DDBJ databases">
        <authorList>
            <consortium name="ENA_rothamsted_submissions"/>
            <consortium name="culmorum"/>
            <person name="King R."/>
        </authorList>
    </citation>
    <scope>NUCLEOTIDE SEQUENCE</scope>
</reference>
<organism evidence="2 3">
    <name type="scientific">Diatraea saccharalis</name>
    <name type="common">sugarcane borer</name>
    <dbReference type="NCBI Taxonomy" id="40085"/>
    <lineage>
        <taxon>Eukaryota</taxon>
        <taxon>Metazoa</taxon>
        <taxon>Ecdysozoa</taxon>
        <taxon>Arthropoda</taxon>
        <taxon>Hexapoda</taxon>
        <taxon>Insecta</taxon>
        <taxon>Pterygota</taxon>
        <taxon>Neoptera</taxon>
        <taxon>Endopterygota</taxon>
        <taxon>Lepidoptera</taxon>
        <taxon>Glossata</taxon>
        <taxon>Ditrysia</taxon>
        <taxon>Pyraloidea</taxon>
        <taxon>Crambidae</taxon>
        <taxon>Crambinae</taxon>
        <taxon>Diatraea</taxon>
    </lineage>
</organism>
<evidence type="ECO:0000256" key="1">
    <source>
        <dbReference type="SAM" id="MobiDB-lite"/>
    </source>
</evidence>
<feature type="compositionally biased region" description="Low complexity" evidence="1">
    <location>
        <begin position="1989"/>
        <end position="2000"/>
    </location>
</feature>
<evidence type="ECO:0000313" key="3">
    <source>
        <dbReference type="Proteomes" id="UP001153714"/>
    </source>
</evidence>
<feature type="region of interest" description="Disordered" evidence="1">
    <location>
        <begin position="1543"/>
        <end position="1588"/>
    </location>
</feature>
<protein>
    <submittedName>
        <fullName evidence="2">Uncharacterized protein</fullName>
    </submittedName>
</protein>
<feature type="compositionally biased region" description="Basic residues" evidence="1">
    <location>
        <begin position="1543"/>
        <end position="1553"/>
    </location>
</feature>
<name>A0A9N9RCR7_9NEOP</name>
<gene>
    <name evidence="2" type="ORF">DIATSA_LOCUS11658</name>
</gene>